<evidence type="ECO:0000256" key="4">
    <source>
        <dbReference type="ARBA" id="ARBA00023136"/>
    </source>
</evidence>
<evidence type="ECO:0000256" key="2">
    <source>
        <dbReference type="ARBA" id="ARBA00022692"/>
    </source>
</evidence>
<proteinExistence type="inferred from homology"/>
<dbReference type="InterPro" id="IPR006214">
    <property type="entry name" value="Bax_inhibitor_1-related"/>
</dbReference>
<keyword evidence="4 5" id="KW-0472">Membrane</keyword>
<dbReference type="PANTHER" id="PTHR23291:SF127">
    <property type="entry name" value="PROTEIN LIFEGUARD 1-LIKE"/>
    <property type="match status" value="1"/>
</dbReference>
<keyword evidence="2 5" id="KW-0812">Transmembrane</keyword>
<feature type="compositionally biased region" description="Basic and acidic residues" evidence="6">
    <location>
        <begin position="10"/>
        <end position="20"/>
    </location>
</feature>
<feature type="transmembrane region" description="Helical" evidence="5">
    <location>
        <begin position="225"/>
        <end position="245"/>
    </location>
</feature>
<dbReference type="Proteomes" id="UP000735302">
    <property type="component" value="Unassembled WGS sequence"/>
</dbReference>
<reference evidence="7 8" key="1">
    <citation type="journal article" date="2021" name="Elife">
        <title>Chloroplast acquisition without the gene transfer in kleptoplastic sea slugs, Plakobranchus ocellatus.</title>
        <authorList>
            <person name="Maeda T."/>
            <person name="Takahashi S."/>
            <person name="Yoshida T."/>
            <person name="Shimamura S."/>
            <person name="Takaki Y."/>
            <person name="Nagai Y."/>
            <person name="Toyoda A."/>
            <person name="Suzuki Y."/>
            <person name="Arimoto A."/>
            <person name="Ishii H."/>
            <person name="Satoh N."/>
            <person name="Nishiyama T."/>
            <person name="Hasebe M."/>
            <person name="Maruyama T."/>
            <person name="Minagawa J."/>
            <person name="Obokata J."/>
            <person name="Shigenobu S."/>
        </authorList>
    </citation>
    <scope>NUCLEOTIDE SEQUENCE [LARGE SCALE GENOMIC DNA]</scope>
</reference>
<comment type="caution">
    <text evidence="7">The sequence shown here is derived from an EMBL/GenBank/DDBJ whole genome shotgun (WGS) entry which is preliminary data.</text>
</comment>
<dbReference type="GO" id="GO:0016020">
    <property type="term" value="C:membrane"/>
    <property type="evidence" value="ECO:0007669"/>
    <property type="project" value="UniProtKB-SubCell"/>
</dbReference>
<feature type="region of interest" description="Disordered" evidence="6">
    <location>
        <begin position="1"/>
        <end position="88"/>
    </location>
</feature>
<keyword evidence="3 5" id="KW-1133">Transmembrane helix</keyword>
<name>A0AAV4D1C2_9GAST</name>
<dbReference type="GO" id="GO:0005794">
    <property type="term" value="C:Golgi apparatus"/>
    <property type="evidence" value="ECO:0007669"/>
    <property type="project" value="TreeGrafter"/>
</dbReference>
<keyword evidence="8" id="KW-1185">Reference proteome</keyword>
<feature type="transmembrane region" description="Helical" evidence="5">
    <location>
        <begin position="193"/>
        <end position="213"/>
    </location>
</feature>
<evidence type="ECO:0000313" key="8">
    <source>
        <dbReference type="Proteomes" id="UP000735302"/>
    </source>
</evidence>
<evidence type="ECO:0000256" key="5">
    <source>
        <dbReference type="RuleBase" id="RU004379"/>
    </source>
</evidence>
<dbReference type="EMBL" id="BLXT01007308">
    <property type="protein sequence ID" value="GFO37923.1"/>
    <property type="molecule type" value="Genomic_DNA"/>
</dbReference>
<dbReference type="GO" id="GO:0005783">
    <property type="term" value="C:endoplasmic reticulum"/>
    <property type="evidence" value="ECO:0007669"/>
    <property type="project" value="TreeGrafter"/>
</dbReference>
<feature type="transmembrane region" description="Helical" evidence="5">
    <location>
        <begin position="137"/>
        <end position="156"/>
    </location>
</feature>
<evidence type="ECO:0000256" key="3">
    <source>
        <dbReference type="ARBA" id="ARBA00022989"/>
    </source>
</evidence>
<protein>
    <submittedName>
        <fullName evidence="7">Fas apoptotic inhibitory molecule 2</fullName>
    </submittedName>
</protein>
<dbReference type="AlphaFoldDB" id="A0AAV4D1C2"/>
<gene>
    <name evidence="7" type="ORF">PoB_006442800</name>
</gene>
<evidence type="ECO:0000256" key="6">
    <source>
        <dbReference type="SAM" id="MobiDB-lite"/>
    </source>
</evidence>
<feature type="compositionally biased region" description="Basic and acidic residues" evidence="6">
    <location>
        <begin position="74"/>
        <end position="88"/>
    </location>
</feature>
<feature type="compositionally biased region" description="Polar residues" evidence="6">
    <location>
        <begin position="27"/>
        <end position="61"/>
    </location>
</feature>
<accession>A0AAV4D1C2</accession>
<dbReference type="Pfam" id="PF01027">
    <property type="entry name" value="Bax1-I"/>
    <property type="match status" value="1"/>
</dbReference>
<comment type="subcellular location">
    <subcellularLocation>
        <location evidence="1">Membrane</location>
        <topology evidence="1">Multi-pass membrane protein</topology>
    </subcellularLocation>
</comment>
<feature type="transmembrane region" description="Helical" evidence="5">
    <location>
        <begin position="251"/>
        <end position="271"/>
    </location>
</feature>
<dbReference type="PANTHER" id="PTHR23291">
    <property type="entry name" value="BAX INHIBITOR-RELATED"/>
    <property type="match status" value="1"/>
</dbReference>
<organism evidence="7 8">
    <name type="scientific">Plakobranchus ocellatus</name>
    <dbReference type="NCBI Taxonomy" id="259542"/>
    <lineage>
        <taxon>Eukaryota</taxon>
        <taxon>Metazoa</taxon>
        <taxon>Spiralia</taxon>
        <taxon>Lophotrochozoa</taxon>
        <taxon>Mollusca</taxon>
        <taxon>Gastropoda</taxon>
        <taxon>Heterobranchia</taxon>
        <taxon>Euthyneura</taxon>
        <taxon>Panpulmonata</taxon>
        <taxon>Sacoglossa</taxon>
        <taxon>Placobranchoidea</taxon>
        <taxon>Plakobranchidae</taxon>
        <taxon>Plakobranchus</taxon>
    </lineage>
</organism>
<feature type="transmembrane region" description="Helical" evidence="5">
    <location>
        <begin position="105"/>
        <end position="125"/>
    </location>
</feature>
<sequence>MSDTTPNHADSQKHKGDTKFQELPNEMNAQIDSPKSYTSSYQTTYGLNGTELGQPTENQFRSEPEQTEVPLPISEDKESSGSKTQESHAHAFSDKSLTSDFLRKVYIVLFALFAKNIGVICLFLFSEPVKHFVQEHLWFYLLSYGLYIIYHIVLIFRKDLKRRYPANVIILVIGIFIVSYVLGTLSSFHNIDIALVGLGISALLVFGLFIFNLQTKVQFTMLAGILYVLLLALALSGILTAILFYTVGVLAVLSTSLGGILAIMFGIYLVYDSQMVIRGRTIVSHPREVIAGVLILYTDITGFPFTLLRQLILPLWCDEI</sequence>
<feature type="transmembrane region" description="Helical" evidence="5">
    <location>
        <begin position="168"/>
        <end position="187"/>
    </location>
</feature>
<evidence type="ECO:0000256" key="1">
    <source>
        <dbReference type="ARBA" id="ARBA00004141"/>
    </source>
</evidence>
<comment type="similarity">
    <text evidence="5">Belongs to the BI1 family.</text>
</comment>
<evidence type="ECO:0000313" key="7">
    <source>
        <dbReference type="EMBL" id="GFO37923.1"/>
    </source>
</evidence>
<dbReference type="GO" id="GO:2001234">
    <property type="term" value="P:negative regulation of apoptotic signaling pathway"/>
    <property type="evidence" value="ECO:0007669"/>
    <property type="project" value="TreeGrafter"/>
</dbReference>